<name>A0A9X9M4R8_GULGU</name>
<comment type="caution">
    <text evidence="10">The sequence shown here is derived from an EMBL/GenBank/DDBJ whole genome shotgun (WGS) entry which is preliminary data.</text>
</comment>
<keyword evidence="6" id="KW-0458">Lysosome</keyword>
<keyword evidence="11" id="KW-1185">Reference proteome</keyword>
<dbReference type="GO" id="GO:0071986">
    <property type="term" value="C:Ragulator complex"/>
    <property type="evidence" value="ECO:0007669"/>
    <property type="project" value="InterPro"/>
</dbReference>
<evidence type="ECO:0000313" key="11">
    <source>
        <dbReference type="Proteomes" id="UP000269945"/>
    </source>
</evidence>
<dbReference type="FunFam" id="3.30.450.30:FF:000005">
    <property type="entry name" value="Ragulator complex protein LAMTOR5 homolog"/>
    <property type="match status" value="1"/>
</dbReference>
<dbReference type="GO" id="GO:0005764">
    <property type="term" value="C:lysosome"/>
    <property type="evidence" value="ECO:0007669"/>
    <property type="project" value="UniProtKB-SubCell"/>
</dbReference>
<dbReference type="GO" id="GO:0071230">
    <property type="term" value="P:cellular response to amino acid stimulus"/>
    <property type="evidence" value="ECO:0007669"/>
    <property type="project" value="TreeGrafter"/>
</dbReference>
<dbReference type="GO" id="GO:0005085">
    <property type="term" value="F:guanyl-nucleotide exchange factor activity"/>
    <property type="evidence" value="ECO:0007669"/>
    <property type="project" value="TreeGrafter"/>
</dbReference>
<dbReference type="EMBL" id="CYRY02042782">
    <property type="protein sequence ID" value="VCX36715.1"/>
    <property type="molecule type" value="Genomic_DNA"/>
</dbReference>
<accession>A0A9X9M4R8</accession>
<evidence type="ECO:0000256" key="3">
    <source>
        <dbReference type="ARBA" id="ARBA00007795"/>
    </source>
</evidence>
<protein>
    <recommendedName>
        <fullName evidence="4">Ragulator complex protein LAMTOR5</fullName>
    </recommendedName>
    <alternativeName>
        <fullName evidence="7">Late endosomal/lysosomal adaptor and MAPK and MTOR activator 5</fullName>
    </alternativeName>
</protein>
<evidence type="ECO:0000256" key="2">
    <source>
        <dbReference type="ARBA" id="ARBA00004496"/>
    </source>
</evidence>
<evidence type="ECO:0000256" key="5">
    <source>
        <dbReference type="ARBA" id="ARBA00022490"/>
    </source>
</evidence>
<organism evidence="10 11">
    <name type="scientific">Gulo gulo</name>
    <name type="common">Wolverine</name>
    <name type="synonym">Gluton</name>
    <dbReference type="NCBI Taxonomy" id="48420"/>
    <lineage>
        <taxon>Eukaryota</taxon>
        <taxon>Metazoa</taxon>
        <taxon>Chordata</taxon>
        <taxon>Craniata</taxon>
        <taxon>Vertebrata</taxon>
        <taxon>Euteleostomi</taxon>
        <taxon>Mammalia</taxon>
        <taxon>Eutheria</taxon>
        <taxon>Laurasiatheria</taxon>
        <taxon>Carnivora</taxon>
        <taxon>Caniformia</taxon>
        <taxon>Musteloidea</taxon>
        <taxon>Mustelidae</taxon>
        <taxon>Guloninae</taxon>
        <taxon>Gulo</taxon>
    </lineage>
</organism>
<evidence type="ECO:0000313" key="10">
    <source>
        <dbReference type="EMBL" id="VCX36715.1"/>
    </source>
</evidence>
<dbReference type="Pfam" id="PF16672">
    <property type="entry name" value="LAMTOR5"/>
    <property type="match status" value="1"/>
</dbReference>
<dbReference type="PANTHER" id="PTHR13342">
    <property type="entry name" value="RAGULATOR COMPLEX PROTEIN LAMTOR5"/>
    <property type="match status" value="1"/>
</dbReference>
<comment type="similarity">
    <text evidence="3">Belongs to the LAMTOR5 family.</text>
</comment>
<keyword evidence="5" id="KW-0963">Cytoplasm</keyword>
<sequence>MKTTLEQHLEDTTKNQAIVGVVGTDVQGLNLGCCGMPSDEHAGVLSVLVQQAATLTSDLTNIPVVCLESDNGNMVPLSSSALTAQVAAIYYWASWLPSDLW</sequence>
<evidence type="ECO:0000256" key="6">
    <source>
        <dbReference type="ARBA" id="ARBA00023228"/>
    </source>
</evidence>
<comment type="subcellular location">
    <subcellularLocation>
        <location evidence="2">Cytoplasm</location>
    </subcellularLocation>
    <subcellularLocation>
        <location evidence="1">Lysosome</location>
    </subcellularLocation>
</comment>
<dbReference type="AlphaFoldDB" id="A0A9X9M4R8"/>
<evidence type="ECO:0000256" key="8">
    <source>
        <dbReference type="ARBA" id="ARBA00053820"/>
    </source>
</evidence>
<reference evidence="10 11" key="1">
    <citation type="submission" date="2018-10" db="EMBL/GenBank/DDBJ databases">
        <authorList>
            <person name="Ekblom R."/>
            <person name="Jareborg N."/>
        </authorList>
    </citation>
    <scope>NUCLEOTIDE SEQUENCE [LARGE SCALE GENOMIC DNA]</scope>
    <source>
        <tissue evidence="10">Muscle</tissue>
    </source>
</reference>
<dbReference type="Gene3D" id="3.30.450.30">
    <property type="entry name" value="Dynein light chain 2a, cytoplasmic"/>
    <property type="match status" value="1"/>
</dbReference>
<evidence type="ECO:0000256" key="7">
    <source>
        <dbReference type="ARBA" id="ARBA00032692"/>
    </source>
</evidence>
<evidence type="ECO:0000256" key="4">
    <source>
        <dbReference type="ARBA" id="ARBA00016079"/>
    </source>
</evidence>
<evidence type="ECO:0000256" key="1">
    <source>
        <dbReference type="ARBA" id="ARBA00004371"/>
    </source>
</evidence>
<comment type="subunit">
    <text evidence="9">Homodimer. Part of the Ragulator complex composed of LAMTOR1, LAMTOR2, LAMTOR3, LAMTOR4 and LAMTOR5. LAMTOR4 and LAMTOR5 form a heterodimer that interacts, through LAMTOR1, with a LAMTOR2, LAMTOR3 heterodimer. The Ragulator complex interacts with both the mTORC1 complex and heterodimers constituted of the Rag GTPases RagA/RRAGA, RagB/RRAGB, RagC/RRAGC and RagD/RRAGD; regulated by amino acid availability. The Ragulator complex interacts with SLC38A9; the probable amino acid sensor. Component of the lysosomal folliculin complex (LFC), composed of FLCN, FNIP1 (or FNIP2), RagA/RRAGA or RagB/RRAGB GDP-bound, RagC/RRAGC or RagD/RRAGD GTP-bound, and Ragulator. Interacts with phosphorylated BIRC5; the resulting complex binds pro-caspase-9, as well as active caspase-9, but much less efficiently. Interacts with SUPV3L1.</text>
</comment>
<dbReference type="GO" id="GO:0043066">
    <property type="term" value="P:negative regulation of apoptotic process"/>
    <property type="evidence" value="ECO:0007669"/>
    <property type="project" value="InterPro"/>
</dbReference>
<evidence type="ECO:0000256" key="9">
    <source>
        <dbReference type="ARBA" id="ARBA00065297"/>
    </source>
</evidence>
<proteinExistence type="inferred from homology"/>
<gene>
    <name evidence="10" type="ORF">BN2614_LOCUS4</name>
</gene>
<dbReference type="PANTHER" id="PTHR13342:SF2">
    <property type="entry name" value="RAGULATOR COMPLEX PROTEIN LAMTOR5"/>
    <property type="match status" value="1"/>
</dbReference>
<dbReference type="InterPro" id="IPR024135">
    <property type="entry name" value="LAMTOR5"/>
</dbReference>
<dbReference type="Proteomes" id="UP000269945">
    <property type="component" value="Unassembled WGS sequence"/>
</dbReference>
<dbReference type="GO" id="GO:1904263">
    <property type="term" value="P:positive regulation of TORC1 signaling"/>
    <property type="evidence" value="ECO:0007669"/>
    <property type="project" value="TreeGrafter"/>
</dbReference>
<dbReference type="PRINTS" id="PR02092">
    <property type="entry name" value="HEPBVIRUSXIP"/>
</dbReference>
<comment type="function">
    <text evidence="8">As part of the Ragulator complex it is involved in amino acid sensing and activation of mTORC1, a signaling complex promoting cell growth in response to growth factors, energy levels, and amino acids. Activated by amino acids through a mechanism involving the lysosomal V-ATPase, the Ragulator plays a dual role for the small GTPases Rag (RagA/RRAGA, RagB/RRAGB, RagC/RRAGC and/or RagD/RRAGD): it (1) acts as a guanine nucleotide exchange factor (GEF), activating the small GTPases Rag and (2) mediates recruitment of Rag GTPases to the lysosome membrane. Activated Ragulator and Rag GTPases function as a scaffold recruiting mTORC1 to lysosomes where it is in turn activated. When complexed to BIRC5, interferes with apoptosome assembly, preventing recruitment of pro-caspase-9 to oligomerized APAF1, thereby selectively suppressing apoptosis initiated via the mitochondrial/cytochrome c pathway.</text>
</comment>